<keyword evidence="4 5" id="KW-0975">Bacterial flagellum</keyword>
<dbReference type="Pfam" id="PF02049">
    <property type="entry name" value="FliE"/>
    <property type="match status" value="1"/>
</dbReference>
<gene>
    <name evidence="5 6" type="primary">fliE</name>
    <name evidence="6" type="ORF">ACFOHL_02160</name>
</gene>
<dbReference type="NCBIfam" id="TIGR00205">
    <property type="entry name" value="fliE"/>
    <property type="match status" value="1"/>
</dbReference>
<evidence type="ECO:0000313" key="6">
    <source>
        <dbReference type="EMBL" id="MFC3120414.1"/>
    </source>
</evidence>
<keyword evidence="6" id="KW-0969">Cilium</keyword>
<dbReference type="PANTHER" id="PTHR34653">
    <property type="match status" value="1"/>
</dbReference>
<proteinExistence type="inferred from homology"/>
<comment type="caution">
    <text evidence="6">The sequence shown here is derived from an EMBL/GenBank/DDBJ whole genome shotgun (WGS) entry which is preliminary data.</text>
</comment>
<comment type="similarity">
    <text evidence="2 5">Belongs to the FliE family.</text>
</comment>
<dbReference type="PANTHER" id="PTHR34653:SF1">
    <property type="entry name" value="FLAGELLAR HOOK-BASAL BODY COMPLEX PROTEIN FLIE"/>
    <property type="match status" value="1"/>
</dbReference>
<reference evidence="7" key="1">
    <citation type="journal article" date="2019" name="Int. J. Syst. Evol. Microbiol.">
        <title>The Global Catalogue of Microorganisms (GCM) 10K type strain sequencing project: providing services to taxonomists for standard genome sequencing and annotation.</title>
        <authorList>
            <consortium name="The Broad Institute Genomics Platform"/>
            <consortium name="The Broad Institute Genome Sequencing Center for Infectious Disease"/>
            <person name="Wu L."/>
            <person name="Ma J."/>
        </authorList>
    </citation>
    <scope>NUCLEOTIDE SEQUENCE [LARGE SCALE GENOMIC DNA]</scope>
    <source>
        <strain evidence="7">KCTC 52473</strain>
    </source>
</reference>
<dbReference type="HAMAP" id="MF_00724">
    <property type="entry name" value="FliE"/>
    <property type="match status" value="1"/>
</dbReference>
<protein>
    <recommendedName>
        <fullName evidence="3 5">Flagellar hook-basal body complex protein FliE</fullName>
    </recommendedName>
</protein>
<organism evidence="6 7">
    <name type="scientific">Agaribacter flavus</name>
    <dbReference type="NCBI Taxonomy" id="1902781"/>
    <lineage>
        <taxon>Bacteria</taxon>
        <taxon>Pseudomonadati</taxon>
        <taxon>Pseudomonadota</taxon>
        <taxon>Gammaproteobacteria</taxon>
        <taxon>Alteromonadales</taxon>
        <taxon>Alteromonadaceae</taxon>
        <taxon>Agaribacter</taxon>
    </lineage>
</organism>
<evidence type="ECO:0000313" key="7">
    <source>
        <dbReference type="Proteomes" id="UP001595478"/>
    </source>
</evidence>
<evidence type="ECO:0000256" key="4">
    <source>
        <dbReference type="ARBA" id="ARBA00023143"/>
    </source>
</evidence>
<dbReference type="EMBL" id="JBHRSW010000004">
    <property type="protein sequence ID" value="MFC3120414.1"/>
    <property type="molecule type" value="Genomic_DNA"/>
</dbReference>
<evidence type="ECO:0000256" key="2">
    <source>
        <dbReference type="ARBA" id="ARBA00009272"/>
    </source>
</evidence>
<keyword evidence="7" id="KW-1185">Reference proteome</keyword>
<keyword evidence="6" id="KW-0966">Cell projection</keyword>
<dbReference type="Proteomes" id="UP001595478">
    <property type="component" value="Unassembled WGS sequence"/>
</dbReference>
<evidence type="ECO:0000256" key="3">
    <source>
        <dbReference type="ARBA" id="ARBA00018024"/>
    </source>
</evidence>
<comment type="subcellular location">
    <subcellularLocation>
        <location evidence="1 5">Bacterial flagellum basal body</location>
    </subcellularLocation>
</comment>
<dbReference type="InterPro" id="IPR001624">
    <property type="entry name" value="FliE"/>
</dbReference>
<sequence>MDIKANSLYQEMQAMAALATANPAPVQRLEINTSSAQFSDMLSQAIENVNGMQQESRQLQQRFDMGDPDLSLVDVMVAKEKSGIAFEATVQVRNKVLEAYKTIMNMPV</sequence>
<dbReference type="PRINTS" id="PR01006">
    <property type="entry name" value="FLGHOOKFLIE"/>
</dbReference>
<dbReference type="RefSeq" id="WP_376918549.1">
    <property type="nucleotide sequence ID" value="NZ_JBHRSW010000004.1"/>
</dbReference>
<accession>A0ABV7FM51</accession>
<name>A0ABV7FM51_9ALTE</name>
<evidence type="ECO:0000256" key="5">
    <source>
        <dbReference type="HAMAP-Rule" id="MF_00724"/>
    </source>
</evidence>
<keyword evidence="6" id="KW-0282">Flagellum</keyword>
<evidence type="ECO:0000256" key="1">
    <source>
        <dbReference type="ARBA" id="ARBA00004117"/>
    </source>
</evidence>